<dbReference type="RefSeq" id="WP_129209226.1">
    <property type="nucleotide sequence ID" value="NZ_BMGU01000005.1"/>
</dbReference>
<comment type="caution">
    <text evidence="2">The sequence shown here is derived from an EMBL/GenBank/DDBJ whole genome shotgun (WGS) entry which is preliminary data.</text>
</comment>
<name>A0A4Q1SBT9_9BACT</name>
<keyword evidence="1" id="KW-0732">Signal</keyword>
<organism evidence="2 3">
    <name type="scientific">Silvibacterium dinghuense</name>
    <dbReference type="NCBI Taxonomy" id="1560006"/>
    <lineage>
        <taxon>Bacteria</taxon>
        <taxon>Pseudomonadati</taxon>
        <taxon>Acidobacteriota</taxon>
        <taxon>Terriglobia</taxon>
        <taxon>Terriglobales</taxon>
        <taxon>Acidobacteriaceae</taxon>
        <taxon>Silvibacterium</taxon>
    </lineage>
</organism>
<reference evidence="2 3" key="1">
    <citation type="journal article" date="2016" name="Int. J. Syst. Evol. Microbiol.">
        <title>Acidipila dinghuensis sp. nov., an acidobacterium isolated from forest soil.</title>
        <authorList>
            <person name="Jiang Y.W."/>
            <person name="Wang J."/>
            <person name="Chen M.H."/>
            <person name="Lv Y.Y."/>
            <person name="Qiu L.H."/>
        </authorList>
    </citation>
    <scope>NUCLEOTIDE SEQUENCE [LARGE SCALE GENOMIC DNA]</scope>
    <source>
        <strain evidence="2 3">DHOF10</strain>
    </source>
</reference>
<protein>
    <recommendedName>
        <fullName evidence="4">DUF4440 domain-containing protein</fullName>
    </recommendedName>
</protein>
<accession>A0A4Q1SBT9</accession>
<keyword evidence="3" id="KW-1185">Reference proteome</keyword>
<evidence type="ECO:0008006" key="4">
    <source>
        <dbReference type="Google" id="ProtNLM"/>
    </source>
</evidence>
<proteinExistence type="predicted"/>
<evidence type="ECO:0000256" key="1">
    <source>
        <dbReference type="SAM" id="SignalP"/>
    </source>
</evidence>
<evidence type="ECO:0000313" key="3">
    <source>
        <dbReference type="Proteomes" id="UP000290253"/>
    </source>
</evidence>
<dbReference type="OrthoDB" id="8754772at2"/>
<feature type="chain" id="PRO_5020621545" description="DUF4440 domain-containing protein" evidence="1">
    <location>
        <begin position="20"/>
        <end position="184"/>
    </location>
</feature>
<dbReference type="Proteomes" id="UP000290253">
    <property type="component" value="Unassembled WGS sequence"/>
</dbReference>
<feature type="signal peptide" evidence="1">
    <location>
        <begin position="1"/>
        <end position="19"/>
    </location>
</feature>
<dbReference type="AlphaFoldDB" id="A0A4Q1SBT9"/>
<evidence type="ECO:0000313" key="2">
    <source>
        <dbReference type="EMBL" id="RXS94489.1"/>
    </source>
</evidence>
<sequence length="184" mass="19528">MMKAILRSLALTFAGSLCAAGFALAQTAVTAPQSTAPVCAPTGTLTQFVDALDAAVSGPANGDRSCLRALALPGAQLIPLAKDASDNWQPHPLTVEDWITRVAQRGPAPFYEVQVRYSVKEYGQIAQIWSLYEIRETPTGKATLRGINAIQAIRTADGWKLSHIDWKAESAGDPIPADAMPAGK</sequence>
<gene>
    <name evidence="2" type="ORF">ESZ00_15590</name>
</gene>
<dbReference type="EMBL" id="SDMK01000003">
    <property type="protein sequence ID" value="RXS94489.1"/>
    <property type="molecule type" value="Genomic_DNA"/>
</dbReference>